<evidence type="ECO:0000313" key="1">
    <source>
        <dbReference type="EMBL" id="PBK92938.1"/>
    </source>
</evidence>
<dbReference type="EMBL" id="KZ293657">
    <property type="protein sequence ID" value="PBK92938.1"/>
    <property type="molecule type" value="Genomic_DNA"/>
</dbReference>
<name>A0A2H3DPZ2_ARMGA</name>
<keyword evidence="2" id="KW-1185">Reference proteome</keyword>
<protein>
    <submittedName>
        <fullName evidence="1">Uncharacterized protein</fullName>
    </submittedName>
</protein>
<reference evidence="2" key="1">
    <citation type="journal article" date="2017" name="Nat. Ecol. Evol.">
        <title>Genome expansion and lineage-specific genetic innovations in the forest pathogenic fungi Armillaria.</title>
        <authorList>
            <person name="Sipos G."/>
            <person name="Prasanna A.N."/>
            <person name="Walter M.C."/>
            <person name="O'Connor E."/>
            <person name="Balint B."/>
            <person name="Krizsan K."/>
            <person name="Kiss B."/>
            <person name="Hess J."/>
            <person name="Varga T."/>
            <person name="Slot J."/>
            <person name="Riley R."/>
            <person name="Boka B."/>
            <person name="Rigling D."/>
            <person name="Barry K."/>
            <person name="Lee J."/>
            <person name="Mihaltcheva S."/>
            <person name="LaButti K."/>
            <person name="Lipzen A."/>
            <person name="Waldron R."/>
            <person name="Moloney N.M."/>
            <person name="Sperisen C."/>
            <person name="Kredics L."/>
            <person name="Vagvoelgyi C."/>
            <person name="Patrignani A."/>
            <person name="Fitzpatrick D."/>
            <person name="Nagy I."/>
            <person name="Doyle S."/>
            <person name="Anderson J.B."/>
            <person name="Grigoriev I.V."/>
            <person name="Gueldener U."/>
            <person name="Muensterkoetter M."/>
            <person name="Nagy L.G."/>
        </authorList>
    </citation>
    <scope>NUCLEOTIDE SEQUENCE [LARGE SCALE GENOMIC DNA]</scope>
    <source>
        <strain evidence="2">Ar21-2</strain>
    </source>
</reference>
<evidence type="ECO:0000313" key="2">
    <source>
        <dbReference type="Proteomes" id="UP000217790"/>
    </source>
</evidence>
<dbReference type="InParanoid" id="A0A2H3DPZ2"/>
<sequence length="213" mass="23830">MPPARSAYPKPPSVRIHPNRISDPAHVSVLHHPVCIDLPQQRSLVGTDNIITAAVCYTNTNSMRFVDFRVATAQAAIVGAGFSAFADGSDDASYPAVLPRNLLVSRDLTNLRQGSDTSYITNLLSEDLPDSLPASFSDLLRELILFYSSVELVQDQIFFIIESRLLIAFVMNRTLLHPYLVNQTRIFTRTLLRLSGDYRKRDGEKPQEANRKD</sequence>
<dbReference type="Proteomes" id="UP000217790">
    <property type="component" value="Unassembled WGS sequence"/>
</dbReference>
<gene>
    <name evidence="1" type="ORF">ARMGADRAFT_1030402</name>
</gene>
<accession>A0A2H3DPZ2</accession>
<proteinExistence type="predicted"/>
<dbReference type="AlphaFoldDB" id="A0A2H3DPZ2"/>
<organism evidence="1 2">
    <name type="scientific">Armillaria gallica</name>
    <name type="common">Bulbous honey fungus</name>
    <name type="synonym">Armillaria bulbosa</name>
    <dbReference type="NCBI Taxonomy" id="47427"/>
    <lineage>
        <taxon>Eukaryota</taxon>
        <taxon>Fungi</taxon>
        <taxon>Dikarya</taxon>
        <taxon>Basidiomycota</taxon>
        <taxon>Agaricomycotina</taxon>
        <taxon>Agaricomycetes</taxon>
        <taxon>Agaricomycetidae</taxon>
        <taxon>Agaricales</taxon>
        <taxon>Marasmiineae</taxon>
        <taxon>Physalacriaceae</taxon>
        <taxon>Armillaria</taxon>
    </lineage>
</organism>